<sequence length="103" mass="11063">MLFPTHMELGMLLPMSPHPSSRIVCKPWLQPSHIAAPLVSSYGYATTTVHAAPLVAAPLVKPVYYGGYGGYGAYGKYGSYGGYGYASPFYGGYGYGVPYLKKK</sequence>
<keyword evidence="2" id="KW-1185">Reference proteome</keyword>
<dbReference type="InParanoid" id="A0A1V9XE04"/>
<dbReference type="EMBL" id="MNPL01013557">
    <property type="protein sequence ID" value="OQR71785.1"/>
    <property type="molecule type" value="Genomic_DNA"/>
</dbReference>
<accession>A0A1V9XE04</accession>
<evidence type="ECO:0000313" key="2">
    <source>
        <dbReference type="Proteomes" id="UP000192247"/>
    </source>
</evidence>
<name>A0A1V9XE04_9ACAR</name>
<dbReference type="AlphaFoldDB" id="A0A1V9XE04"/>
<reference evidence="1 2" key="1">
    <citation type="journal article" date="2017" name="Gigascience">
        <title>Draft genome of the honey bee ectoparasitic mite, Tropilaelaps mercedesae, is shaped by the parasitic life history.</title>
        <authorList>
            <person name="Dong X."/>
            <person name="Armstrong S.D."/>
            <person name="Xia D."/>
            <person name="Makepeace B.L."/>
            <person name="Darby A.C."/>
            <person name="Kadowaki T."/>
        </authorList>
    </citation>
    <scope>NUCLEOTIDE SEQUENCE [LARGE SCALE GENOMIC DNA]</scope>
    <source>
        <strain evidence="1">Wuxi-XJTLU</strain>
    </source>
</reference>
<comment type="caution">
    <text evidence="1">The sequence shown here is derived from an EMBL/GenBank/DDBJ whole genome shotgun (WGS) entry which is preliminary data.</text>
</comment>
<protein>
    <submittedName>
        <fullName evidence="1">Uncharacterized protein</fullName>
    </submittedName>
</protein>
<proteinExistence type="predicted"/>
<evidence type="ECO:0000313" key="1">
    <source>
        <dbReference type="EMBL" id="OQR71785.1"/>
    </source>
</evidence>
<gene>
    <name evidence="1" type="ORF">BIW11_10782</name>
</gene>
<organism evidence="1 2">
    <name type="scientific">Tropilaelaps mercedesae</name>
    <dbReference type="NCBI Taxonomy" id="418985"/>
    <lineage>
        <taxon>Eukaryota</taxon>
        <taxon>Metazoa</taxon>
        <taxon>Ecdysozoa</taxon>
        <taxon>Arthropoda</taxon>
        <taxon>Chelicerata</taxon>
        <taxon>Arachnida</taxon>
        <taxon>Acari</taxon>
        <taxon>Parasitiformes</taxon>
        <taxon>Mesostigmata</taxon>
        <taxon>Gamasina</taxon>
        <taxon>Dermanyssoidea</taxon>
        <taxon>Laelapidae</taxon>
        <taxon>Tropilaelaps</taxon>
    </lineage>
</organism>
<dbReference type="Proteomes" id="UP000192247">
    <property type="component" value="Unassembled WGS sequence"/>
</dbReference>